<dbReference type="PROSITE" id="PS51257">
    <property type="entry name" value="PROKAR_LIPOPROTEIN"/>
    <property type="match status" value="1"/>
</dbReference>
<dbReference type="PANTHER" id="PTHR31157:SF1">
    <property type="entry name" value="SCP DOMAIN-CONTAINING PROTEIN"/>
    <property type="match status" value="1"/>
</dbReference>
<dbReference type="Proteomes" id="UP000198307">
    <property type="component" value="Unassembled WGS sequence"/>
</dbReference>
<dbReference type="CDD" id="cd05379">
    <property type="entry name" value="CAP_bacterial"/>
    <property type="match status" value="1"/>
</dbReference>
<evidence type="ECO:0000256" key="1">
    <source>
        <dbReference type="SAM" id="SignalP"/>
    </source>
</evidence>
<sequence>MKYGTLFASILGVALLTACDMGGSVTDETEILMEDAPTAKPTSQSLASSCSGDPAMQQQMMDAVNAARASAGKSVLDVDPKLVEIAQAHACDMAATGRATVAGSDGSNIVDRARAVGYDTCGVAQLVAVGRSPEGILAGWQRSLPHREELFSQMSTEQGAGVVRGADGRLWWSVVLAEDCR</sequence>
<protein>
    <submittedName>
        <fullName evidence="3">Cysteine-rich secretory protein family protein</fullName>
    </submittedName>
</protein>
<name>A0A239PR73_9RHOB</name>
<dbReference type="InterPro" id="IPR035940">
    <property type="entry name" value="CAP_sf"/>
</dbReference>
<dbReference type="EMBL" id="FZQB01000003">
    <property type="protein sequence ID" value="SNT72804.1"/>
    <property type="molecule type" value="Genomic_DNA"/>
</dbReference>
<dbReference type="SUPFAM" id="SSF55797">
    <property type="entry name" value="PR-1-like"/>
    <property type="match status" value="1"/>
</dbReference>
<dbReference type="PANTHER" id="PTHR31157">
    <property type="entry name" value="SCP DOMAIN-CONTAINING PROTEIN"/>
    <property type="match status" value="1"/>
</dbReference>
<reference evidence="3 4" key="1">
    <citation type="submission" date="2017-07" db="EMBL/GenBank/DDBJ databases">
        <authorList>
            <person name="Sun Z.S."/>
            <person name="Albrecht U."/>
            <person name="Echele G."/>
            <person name="Lee C.C."/>
        </authorList>
    </citation>
    <scope>NUCLEOTIDE SEQUENCE [LARGE SCALE GENOMIC DNA]</scope>
    <source>
        <strain evidence="3 4">DSM 14827</strain>
    </source>
</reference>
<evidence type="ECO:0000313" key="3">
    <source>
        <dbReference type="EMBL" id="SNT72804.1"/>
    </source>
</evidence>
<dbReference type="Gene3D" id="3.40.33.10">
    <property type="entry name" value="CAP"/>
    <property type="match status" value="1"/>
</dbReference>
<dbReference type="InterPro" id="IPR014044">
    <property type="entry name" value="CAP_dom"/>
</dbReference>
<evidence type="ECO:0000313" key="4">
    <source>
        <dbReference type="Proteomes" id="UP000198307"/>
    </source>
</evidence>
<feature type="chain" id="PRO_5012873440" evidence="1">
    <location>
        <begin position="19"/>
        <end position="181"/>
    </location>
</feature>
<dbReference type="RefSeq" id="WP_089343583.1">
    <property type="nucleotide sequence ID" value="NZ_CP067129.1"/>
</dbReference>
<gene>
    <name evidence="3" type="ORF">SAMN05444959_103307</name>
</gene>
<feature type="domain" description="SCP" evidence="2">
    <location>
        <begin position="62"/>
        <end position="174"/>
    </location>
</feature>
<feature type="signal peptide" evidence="1">
    <location>
        <begin position="1"/>
        <end position="18"/>
    </location>
</feature>
<proteinExistence type="predicted"/>
<evidence type="ECO:0000259" key="2">
    <source>
        <dbReference type="Pfam" id="PF00188"/>
    </source>
</evidence>
<accession>A0A239PR73</accession>
<dbReference type="Pfam" id="PF00188">
    <property type="entry name" value="CAP"/>
    <property type="match status" value="1"/>
</dbReference>
<keyword evidence="4" id="KW-1185">Reference proteome</keyword>
<dbReference type="OrthoDB" id="9811255at2"/>
<dbReference type="AlphaFoldDB" id="A0A239PR73"/>
<keyword evidence="1" id="KW-0732">Signal</keyword>
<organism evidence="3 4">
    <name type="scientific">Paracoccus seriniphilus</name>
    <dbReference type="NCBI Taxonomy" id="184748"/>
    <lineage>
        <taxon>Bacteria</taxon>
        <taxon>Pseudomonadati</taxon>
        <taxon>Pseudomonadota</taxon>
        <taxon>Alphaproteobacteria</taxon>
        <taxon>Rhodobacterales</taxon>
        <taxon>Paracoccaceae</taxon>
        <taxon>Paracoccus</taxon>
    </lineage>
</organism>